<dbReference type="InterPro" id="IPR029063">
    <property type="entry name" value="SAM-dependent_MTases_sf"/>
</dbReference>
<dbReference type="EMBL" id="BARV01015371">
    <property type="protein sequence ID" value="GAI29988.1"/>
    <property type="molecule type" value="Genomic_DNA"/>
</dbReference>
<name>X1MFH1_9ZZZZ</name>
<evidence type="ECO:0000313" key="1">
    <source>
        <dbReference type="EMBL" id="GAI29988.1"/>
    </source>
</evidence>
<dbReference type="Gene3D" id="3.40.50.150">
    <property type="entry name" value="Vaccinia Virus protein VP39"/>
    <property type="match status" value="1"/>
</dbReference>
<evidence type="ECO:0008006" key="2">
    <source>
        <dbReference type="Google" id="ProtNLM"/>
    </source>
</evidence>
<protein>
    <recommendedName>
        <fullName evidence="2">Methyltransferase type 11 domain-containing protein</fullName>
    </recommendedName>
</protein>
<comment type="caution">
    <text evidence="1">The sequence shown here is derived from an EMBL/GenBank/DDBJ whole genome shotgun (WGS) entry which is preliminary data.</text>
</comment>
<reference evidence="1" key="1">
    <citation type="journal article" date="2014" name="Front. Microbiol.">
        <title>High frequency of phylogenetically diverse reductive dehalogenase-homologous genes in deep subseafloor sedimentary metagenomes.</title>
        <authorList>
            <person name="Kawai M."/>
            <person name="Futagami T."/>
            <person name="Toyoda A."/>
            <person name="Takaki Y."/>
            <person name="Nishi S."/>
            <person name="Hori S."/>
            <person name="Arai W."/>
            <person name="Tsubouchi T."/>
            <person name="Morono Y."/>
            <person name="Uchiyama I."/>
            <person name="Ito T."/>
            <person name="Fujiyama A."/>
            <person name="Inagaki F."/>
            <person name="Takami H."/>
        </authorList>
    </citation>
    <scope>NUCLEOTIDE SEQUENCE</scope>
    <source>
        <strain evidence="1">Expedition CK06-06</strain>
    </source>
</reference>
<sequence>MVPNMRESLSEKRPDADDFDDFTYSKKSHFALFKGYDVELYGKSIDPDACDLKAYQDLLVFSFIKENIPRGSRILDIGGGKSRILNYFKNNYECWNLDKLEGLGNGPVAVGSEGCRLVKDYIGCFNKELPDNYFDFVFSISALEHVPEDDEG</sequence>
<gene>
    <name evidence="1" type="ORF">S06H3_26577</name>
</gene>
<proteinExistence type="predicted"/>
<organism evidence="1">
    <name type="scientific">marine sediment metagenome</name>
    <dbReference type="NCBI Taxonomy" id="412755"/>
    <lineage>
        <taxon>unclassified sequences</taxon>
        <taxon>metagenomes</taxon>
        <taxon>ecological metagenomes</taxon>
    </lineage>
</organism>
<feature type="non-terminal residue" evidence="1">
    <location>
        <position position="152"/>
    </location>
</feature>
<accession>X1MFH1</accession>
<dbReference type="SUPFAM" id="SSF53335">
    <property type="entry name" value="S-adenosyl-L-methionine-dependent methyltransferases"/>
    <property type="match status" value="1"/>
</dbReference>
<dbReference type="AlphaFoldDB" id="X1MFH1"/>